<proteinExistence type="predicted"/>
<name>A0A8R2M7G5_BOMMO</name>
<evidence type="ECO:0000313" key="2">
    <source>
        <dbReference type="EnsemblMetazoa" id="XP_037875878.1"/>
    </source>
</evidence>
<dbReference type="CDD" id="cd01650">
    <property type="entry name" value="RT_nLTR_like"/>
    <property type="match status" value="1"/>
</dbReference>
<dbReference type="InterPro" id="IPR043502">
    <property type="entry name" value="DNA/RNA_pol_sf"/>
</dbReference>
<dbReference type="AlphaFoldDB" id="A0A8R2M7G5"/>
<dbReference type="Pfam" id="PF00078">
    <property type="entry name" value="RVT_1"/>
    <property type="match status" value="1"/>
</dbReference>
<dbReference type="InterPro" id="IPR036691">
    <property type="entry name" value="Endo/exonu/phosph_ase_sf"/>
</dbReference>
<dbReference type="SUPFAM" id="SSF56672">
    <property type="entry name" value="DNA/RNA polymerases"/>
    <property type="match status" value="1"/>
</dbReference>
<dbReference type="GO" id="GO:0071897">
    <property type="term" value="P:DNA biosynthetic process"/>
    <property type="evidence" value="ECO:0007669"/>
    <property type="project" value="UniProtKB-ARBA"/>
</dbReference>
<reference evidence="3" key="1">
    <citation type="journal article" date="2008" name="Insect Biochem. Mol. Biol.">
        <title>The genome of a lepidopteran model insect, the silkworm Bombyx mori.</title>
        <authorList>
            <consortium name="International Silkworm Genome Consortium"/>
        </authorList>
    </citation>
    <scope>NUCLEOTIDE SEQUENCE [LARGE SCALE GENOMIC DNA]</scope>
    <source>
        <strain evidence="3">p50T</strain>
    </source>
</reference>
<dbReference type="PANTHER" id="PTHR19446">
    <property type="entry name" value="REVERSE TRANSCRIPTASES"/>
    <property type="match status" value="1"/>
</dbReference>
<organism evidence="2 3">
    <name type="scientific">Bombyx mori</name>
    <name type="common">Silk moth</name>
    <dbReference type="NCBI Taxonomy" id="7091"/>
    <lineage>
        <taxon>Eukaryota</taxon>
        <taxon>Metazoa</taxon>
        <taxon>Ecdysozoa</taxon>
        <taxon>Arthropoda</taxon>
        <taxon>Hexapoda</taxon>
        <taxon>Insecta</taxon>
        <taxon>Pterygota</taxon>
        <taxon>Neoptera</taxon>
        <taxon>Endopterygota</taxon>
        <taxon>Lepidoptera</taxon>
        <taxon>Glossata</taxon>
        <taxon>Ditrysia</taxon>
        <taxon>Bombycoidea</taxon>
        <taxon>Bombycidae</taxon>
        <taxon>Bombycinae</taxon>
        <taxon>Bombyx</taxon>
    </lineage>
</organism>
<reference evidence="2" key="2">
    <citation type="submission" date="2022-06" db="UniProtKB">
        <authorList>
            <consortium name="EnsemblMetazoa"/>
        </authorList>
    </citation>
    <scope>IDENTIFICATION</scope>
    <source>
        <strain evidence="2">p50T (Dazao)</strain>
    </source>
</reference>
<dbReference type="Proteomes" id="UP000005204">
    <property type="component" value="Unassembled WGS sequence"/>
</dbReference>
<dbReference type="InterPro" id="IPR000477">
    <property type="entry name" value="RT_dom"/>
</dbReference>
<keyword evidence="3" id="KW-1185">Reference proteome</keyword>
<accession>A0A8R2M7G5</accession>
<sequence>MRRFGEGIQDRGNYILHYIGETPGLYGVGFMVRKNLADNIEELRGISERIAILNIKLSIKGKNEEWSIIQAYSPTESDKKEDVIKIENFYNDLQSTMESAHKNKIVMGDFNGQIGTQKNGEEYIIGRYGFGFRSNTDLLLENLQTSLKKDRHGKKELTSTEEKYNGLINQLKTVTRKTNTNNKKEISLITKHLLQERKELIQQKKSKEIRQKITEISKKISEQLRKERKTKRLSTIEKFIERTGGIKKARKELNHKKEWIPRMKKKDGITTGNRLDILKIATDYYRHLYTSQRFEETQKEYNIPTDAEQTLKILTIETMQAIKTQKLDKAPGADLITNELLKTTLPVIAPKLTDIFNEILNTENIPDDWTKSTIILLHKKGDKGDIGNYRPISLMSNIYKVFSKIILSRITNTLEENQPKEQAGFRRHFSTIDHIHALRQILQKFKEYNKTYYLGFIDFNKAFDTLEHSFIWNALEAQGVETKYIRILKNIYTKSTARVKLESTGDEFPIKRGLKWRWSGHMIREKKEKWTSLITEWYPRDGKRNRGRQTKRWEDDIIKIAGTTWTRTAKDRTQWKSLEEAFVEGQAAIPQPPFADI</sequence>
<protein>
    <recommendedName>
        <fullName evidence="1">Reverse transcriptase domain-containing protein</fullName>
    </recommendedName>
</protein>
<evidence type="ECO:0000313" key="3">
    <source>
        <dbReference type="Proteomes" id="UP000005204"/>
    </source>
</evidence>
<dbReference type="SUPFAM" id="SSF56219">
    <property type="entry name" value="DNase I-like"/>
    <property type="match status" value="1"/>
</dbReference>
<dbReference type="EnsemblMetazoa" id="XM_038019950.1">
    <property type="protein sequence ID" value="XP_037875878.1"/>
    <property type="gene ID" value="LOC105841939"/>
</dbReference>
<feature type="domain" description="Reverse transcriptase" evidence="1">
    <location>
        <begin position="379"/>
        <end position="514"/>
    </location>
</feature>
<dbReference type="Gene3D" id="3.60.10.10">
    <property type="entry name" value="Endonuclease/exonuclease/phosphatase"/>
    <property type="match status" value="1"/>
</dbReference>
<evidence type="ECO:0000259" key="1">
    <source>
        <dbReference type="Pfam" id="PF00078"/>
    </source>
</evidence>